<accession>A0A363UQY7</accession>
<protein>
    <recommendedName>
        <fullName evidence="1">DUF4124 domain-containing protein</fullName>
    </recommendedName>
</protein>
<name>A0A363UQY7_9GAMM</name>
<dbReference type="Pfam" id="PF13511">
    <property type="entry name" value="DUF4124"/>
    <property type="match status" value="1"/>
</dbReference>
<gene>
    <name evidence="2" type="ORF">DEH80_01745</name>
</gene>
<dbReference type="AlphaFoldDB" id="A0A363UQY7"/>
<dbReference type="OrthoDB" id="7068596at2"/>
<dbReference type="Proteomes" id="UP000251800">
    <property type="component" value="Unassembled WGS sequence"/>
</dbReference>
<feature type="domain" description="DUF4124" evidence="1">
    <location>
        <begin position="11"/>
        <end position="50"/>
    </location>
</feature>
<comment type="caution">
    <text evidence="2">The sequence shown here is derived from an EMBL/GenBank/DDBJ whole genome shotgun (WGS) entry which is preliminary data.</text>
</comment>
<dbReference type="InterPro" id="IPR025392">
    <property type="entry name" value="DUF4124"/>
</dbReference>
<dbReference type="EMBL" id="QEQK01000001">
    <property type="protein sequence ID" value="PWN57883.1"/>
    <property type="molecule type" value="Genomic_DNA"/>
</dbReference>
<dbReference type="RefSeq" id="WP_109718741.1">
    <property type="nucleotide sequence ID" value="NZ_QEQK01000001.1"/>
</dbReference>
<sequence length="154" mass="17131">MMSRFACVFALALIWPVVADAVGVYRWVDANGRVHYSDTPVTSAERVNAALLKSREVKPRPVDPVPRAFRQQVAVECELARDRVALYTRAAEVFEQTATGVTYRLTPEKQQARLDELRHTQRRVCRAGAAERLWQAQQAAAAQGKPAAGLISQN</sequence>
<reference evidence="2 3" key="1">
    <citation type="submission" date="2018-05" db="EMBL/GenBank/DDBJ databases">
        <title>Abyssibacter profundi OUC007T gen. nov., sp. nov, a marine bacterium isolated from seawater of the Mariana Trench.</title>
        <authorList>
            <person name="Zhou S."/>
        </authorList>
    </citation>
    <scope>NUCLEOTIDE SEQUENCE [LARGE SCALE GENOMIC DNA]</scope>
    <source>
        <strain evidence="2 3">OUC007</strain>
    </source>
</reference>
<evidence type="ECO:0000313" key="2">
    <source>
        <dbReference type="EMBL" id="PWN57883.1"/>
    </source>
</evidence>
<organism evidence="2 3">
    <name type="scientific">Abyssibacter profundi</name>
    <dbReference type="NCBI Taxonomy" id="2182787"/>
    <lineage>
        <taxon>Bacteria</taxon>
        <taxon>Pseudomonadati</taxon>
        <taxon>Pseudomonadota</taxon>
        <taxon>Gammaproteobacteria</taxon>
        <taxon>Chromatiales</taxon>
        <taxon>Oceanococcaceae</taxon>
        <taxon>Abyssibacter</taxon>
    </lineage>
</organism>
<proteinExistence type="predicted"/>
<evidence type="ECO:0000313" key="3">
    <source>
        <dbReference type="Proteomes" id="UP000251800"/>
    </source>
</evidence>
<evidence type="ECO:0000259" key="1">
    <source>
        <dbReference type="Pfam" id="PF13511"/>
    </source>
</evidence>
<keyword evidence="3" id="KW-1185">Reference proteome</keyword>